<name>A0A1B6MKU5_9HEMI</name>
<keyword evidence="1" id="KW-1133">Transmembrane helix</keyword>
<dbReference type="EMBL" id="GEBQ01003399">
    <property type="protein sequence ID" value="JAT36578.1"/>
    <property type="molecule type" value="Transcribed_RNA"/>
</dbReference>
<dbReference type="Pfam" id="PF13843">
    <property type="entry name" value="DDE_Tnp_1_7"/>
    <property type="match status" value="1"/>
</dbReference>
<proteinExistence type="predicted"/>
<feature type="transmembrane region" description="Helical" evidence="1">
    <location>
        <begin position="148"/>
        <end position="170"/>
    </location>
</feature>
<reference evidence="3" key="1">
    <citation type="submission" date="2015-11" db="EMBL/GenBank/DDBJ databases">
        <title>De novo transcriptome assembly of four potential Pierce s Disease insect vectors from Arizona vineyards.</title>
        <authorList>
            <person name="Tassone E.E."/>
        </authorList>
    </citation>
    <scope>NUCLEOTIDE SEQUENCE</scope>
</reference>
<sequence>EGPYRVSNKSEDVVKRITEPIYRSGRNITADNWFTSIALVEFLKSKSLSYVGTMKKNRLGIPSELKQTEGRPVSSSFFVFRDNSTMVSFVPKKNKNVILISSLHNEAEVNEENSKPEIILHDNKTKSGVDCVDKLCASYNVARNTRRWTMVVFFALLNIGGINALVVSFGNCLETCPRRIFLRKLSDELVADHLRRRAEMIVSGGISLDLQQSLKKFKPAPVEVSPTPTTSNRLEKRKRCQLCKSEAKPRLTQYFCFHCKNPVCLEHTETFCKDCAPKMTGRVQEEDSSDE</sequence>
<accession>A0A1B6MKU5</accession>
<dbReference type="PANTHER" id="PTHR46599">
    <property type="entry name" value="PIGGYBAC TRANSPOSABLE ELEMENT-DERIVED PROTEIN 4"/>
    <property type="match status" value="1"/>
</dbReference>
<organism evidence="3">
    <name type="scientific">Graphocephala atropunctata</name>
    <dbReference type="NCBI Taxonomy" id="36148"/>
    <lineage>
        <taxon>Eukaryota</taxon>
        <taxon>Metazoa</taxon>
        <taxon>Ecdysozoa</taxon>
        <taxon>Arthropoda</taxon>
        <taxon>Hexapoda</taxon>
        <taxon>Insecta</taxon>
        <taxon>Pterygota</taxon>
        <taxon>Neoptera</taxon>
        <taxon>Paraneoptera</taxon>
        <taxon>Hemiptera</taxon>
        <taxon>Auchenorrhyncha</taxon>
        <taxon>Membracoidea</taxon>
        <taxon>Cicadellidae</taxon>
        <taxon>Cicadellinae</taxon>
        <taxon>Cicadellini</taxon>
        <taxon>Graphocephala</taxon>
    </lineage>
</organism>
<feature type="domain" description="PiggyBac transposable element-derived protein" evidence="2">
    <location>
        <begin position="7"/>
        <end position="164"/>
    </location>
</feature>
<evidence type="ECO:0000259" key="2">
    <source>
        <dbReference type="Pfam" id="PF13843"/>
    </source>
</evidence>
<keyword evidence="1" id="KW-0472">Membrane</keyword>
<dbReference type="InterPro" id="IPR029526">
    <property type="entry name" value="PGBD"/>
</dbReference>
<evidence type="ECO:0000313" key="4">
    <source>
        <dbReference type="EMBL" id="JAT37017.1"/>
    </source>
</evidence>
<protein>
    <recommendedName>
        <fullName evidence="2">PiggyBac transposable element-derived protein domain-containing protein</fullName>
    </recommendedName>
</protein>
<dbReference type="PANTHER" id="PTHR46599:SF6">
    <property type="entry name" value="DUAL SPECIFICITY PHOSPHATASE 26"/>
    <property type="match status" value="1"/>
</dbReference>
<keyword evidence="1" id="KW-0812">Transmembrane</keyword>
<evidence type="ECO:0000256" key="1">
    <source>
        <dbReference type="SAM" id="Phobius"/>
    </source>
</evidence>
<dbReference type="AlphaFoldDB" id="A0A1B6MKU5"/>
<gene>
    <name evidence="3" type="ORF">g.49385</name>
    <name evidence="4" type="ORF">g.49386</name>
</gene>
<dbReference type="EMBL" id="GEBQ01002960">
    <property type="protein sequence ID" value="JAT37017.1"/>
    <property type="molecule type" value="Transcribed_RNA"/>
</dbReference>
<feature type="non-terminal residue" evidence="3">
    <location>
        <position position="1"/>
    </location>
</feature>
<evidence type="ECO:0000313" key="3">
    <source>
        <dbReference type="EMBL" id="JAT36578.1"/>
    </source>
</evidence>